<evidence type="ECO:0000256" key="2">
    <source>
        <dbReference type="ARBA" id="ARBA00023125"/>
    </source>
</evidence>
<proteinExistence type="predicted"/>
<keyword evidence="4" id="KW-0175">Coiled coil</keyword>
<feature type="domain" description="HTH luxR-type" evidence="6">
    <location>
        <begin position="262"/>
        <end position="327"/>
    </location>
</feature>
<dbReference type="PROSITE" id="PS00622">
    <property type="entry name" value="HTH_LUXR_1"/>
    <property type="match status" value="1"/>
</dbReference>
<dbReference type="AlphaFoldDB" id="A0A5K7YBF4"/>
<dbReference type="GO" id="GO:0003677">
    <property type="term" value="F:DNA binding"/>
    <property type="evidence" value="ECO:0007669"/>
    <property type="project" value="UniProtKB-KW"/>
</dbReference>
<keyword evidence="2" id="KW-0238">DNA-binding</keyword>
<dbReference type="PANTHER" id="PTHR44688:SF16">
    <property type="entry name" value="DNA-BINDING TRANSCRIPTIONAL ACTIVATOR DEVR_DOSR"/>
    <property type="match status" value="1"/>
</dbReference>
<dbReference type="Gene3D" id="1.10.10.10">
    <property type="entry name" value="Winged helix-like DNA-binding domain superfamily/Winged helix DNA-binding domain"/>
    <property type="match status" value="1"/>
</dbReference>
<evidence type="ECO:0000256" key="1">
    <source>
        <dbReference type="ARBA" id="ARBA00023015"/>
    </source>
</evidence>
<keyword evidence="1" id="KW-0805">Transcription regulation</keyword>
<dbReference type="NCBIfam" id="TIGR00229">
    <property type="entry name" value="sensory_box"/>
    <property type="match status" value="1"/>
</dbReference>
<dbReference type="InterPro" id="IPR036388">
    <property type="entry name" value="WH-like_DNA-bd_sf"/>
</dbReference>
<dbReference type="Pfam" id="PF00196">
    <property type="entry name" value="GerE"/>
    <property type="match status" value="1"/>
</dbReference>
<dbReference type="PRINTS" id="PR00038">
    <property type="entry name" value="HTHLUXR"/>
</dbReference>
<evidence type="ECO:0000313" key="8">
    <source>
        <dbReference type="EMBL" id="BBO66236.1"/>
    </source>
</evidence>
<gene>
    <name evidence="8" type="ORF">DSCA_01660</name>
</gene>
<dbReference type="GO" id="GO:0006355">
    <property type="term" value="P:regulation of DNA-templated transcription"/>
    <property type="evidence" value="ECO:0007669"/>
    <property type="project" value="InterPro"/>
</dbReference>
<keyword evidence="3" id="KW-0804">Transcription</keyword>
<dbReference type="PROSITE" id="PS50043">
    <property type="entry name" value="HTH_LUXR_2"/>
    <property type="match status" value="1"/>
</dbReference>
<dbReference type="SUPFAM" id="SSF55785">
    <property type="entry name" value="PYP-like sensor domain (PAS domain)"/>
    <property type="match status" value="1"/>
</dbReference>
<dbReference type="CDD" id="cd00130">
    <property type="entry name" value="PAS"/>
    <property type="match status" value="1"/>
</dbReference>
<accession>A0A5K7YBF4</accession>
<dbReference type="EMBL" id="AP021874">
    <property type="protein sequence ID" value="BBO66236.1"/>
    <property type="molecule type" value="Genomic_DNA"/>
</dbReference>
<protein>
    <recommendedName>
        <fullName evidence="10">HTH luxR-type domain-containing protein</fullName>
    </recommendedName>
</protein>
<evidence type="ECO:0000256" key="4">
    <source>
        <dbReference type="SAM" id="Coils"/>
    </source>
</evidence>
<evidence type="ECO:0000256" key="5">
    <source>
        <dbReference type="SAM" id="MobiDB-lite"/>
    </source>
</evidence>
<feature type="domain" description="PAS" evidence="7">
    <location>
        <begin position="20"/>
        <end position="76"/>
    </location>
</feature>
<sequence>MDHSASLPDDHEPEPGRVTIFEMDARGRFIRVNPRGLERFGYSRQDVEAGAGTIDMVVPEDHQRVLESIAGTLAGQPVCHNEVTCLRKDGSTFPALFCAAARFRGRRPAAVLGILIENTRQKALETDIVRLRMVEMELGRAKRSLEGRVRARTRELRETRKAMRALVREKSRTERALRRLETELASKSGKLEDLNTALRFLLKVKDREKTGTEEKMMADLRDRVFPYLRKLERKAREPEIRALATVVDNHLKAIISPFCRRLGCPSINLTPAELNVALMVRAGKSTRQIADSLNVAYKTVETHRVRIRKKLGLTHRRRNLRTCLMTLGTTDPRHKAMGDIFTGPFPAESLRGRDRRRPGIPGGSITHPPNPTGEQNMP</sequence>
<dbReference type="Gene3D" id="3.30.450.20">
    <property type="entry name" value="PAS domain"/>
    <property type="match status" value="1"/>
</dbReference>
<feature type="coiled-coil region" evidence="4">
    <location>
        <begin position="156"/>
        <end position="197"/>
    </location>
</feature>
<name>A0A5K7YBF4_9BACT</name>
<keyword evidence="9" id="KW-1185">Reference proteome</keyword>
<dbReference type="Proteomes" id="UP000427906">
    <property type="component" value="Chromosome"/>
</dbReference>
<dbReference type="InterPro" id="IPR035965">
    <property type="entry name" value="PAS-like_dom_sf"/>
</dbReference>
<dbReference type="KEGG" id="dalk:DSCA_01660"/>
<evidence type="ECO:0000259" key="7">
    <source>
        <dbReference type="PROSITE" id="PS50112"/>
    </source>
</evidence>
<evidence type="ECO:0000313" key="9">
    <source>
        <dbReference type="Proteomes" id="UP000427906"/>
    </source>
</evidence>
<dbReference type="SUPFAM" id="SSF46894">
    <property type="entry name" value="C-terminal effector domain of the bipartite response regulators"/>
    <property type="match status" value="1"/>
</dbReference>
<organism evidence="8 9">
    <name type="scientific">Desulfosarcina alkanivorans</name>
    <dbReference type="NCBI Taxonomy" id="571177"/>
    <lineage>
        <taxon>Bacteria</taxon>
        <taxon>Pseudomonadati</taxon>
        <taxon>Thermodesulfobacteriota</taxon>
        <taxon>Desulfobacteria</taxon>
        <taxon>Desulfobacterales</taxon>
        <taxon>Desulfosarcinaceae</taxon>
        <taxon>Desulfosarcina</taxon>
    </lineage>
</organism>
<feature type="region of interest" description="Disordered" evidence="5">
    <location>
        <begin position="335"/>
        <end position="378"/>
    </location>
</feature>
<reference evidence="8 9" key="1">
    <citation type="submission" date="2019-11" db="EMBL/GenBank/DDBJ databases">
        <title>Comparative genomics of hydrocarbon-degrading Desulfosarcina strains.</title>
        <authorList>
            <person name="Watanabe M."/>
            <person name="Kojima H."/>
            <person name="Fukui M."/>
        </authorList>
    </citation>
    <scope>NUCLEOTIDE SEQUENCE [LARGE SCALE GENOMIC DNA]</scope>
    <source>
        <strain evidence="8 9">PL12</strain>
    </source>
</reference>
<dbReference type="PROSITE" id="PS50112">
    <property type="entry name" value="PAS"/>
    <property type="match status" value="1"/>
</dbReference>
<dbReference type="RefSeq" id="WP_167527547.1">
    <property type="nucleotide sequence ID" value="NZ_AP021874.1"/>
</dbReference>
<evidence type="ECO:0008006" key="10">
    <source>
        <dbReference type="Google" id="ProtNLM"/>
    </source>
</evidence>
<dbReference type="PANTHER" id="PTHR44688">
    <property type="entry name" value="DNA-BINDING TRANSCRIPTIONAL ACTIVATOR DEVR_DOSR"/>
    <property type="match status" value="1"/>
</dbReference>
<dbReference type="SMART" id="SM00421">
    <property type="entry name" value="HTH_LUXR"/>
    <property type="match status" value="1"/>
</dbReference>
<dbReference type="InterPro" id="IPR000014">
    <property type="entry name" value="PAS"/>
</dbReference>
<evidence type="ECO:0000256" key="3">
    <source>
        <dbReference type="ARBA" id="ARBA00023163"/>
    </source>
</evidence>
<dbReference type="Pfam" id="PF13426">
    <property type="entry name" value="PAS_9"/>
    <property type="match status" value="1"/>
</dbReference>
<evidence type="ECO:0000259" key="6">
    <source>
        <dbReference type="PROSITE" id="PS50043"/>
    </source>
</evidence>
<dbReference type="CDD" id="cd06170">
    <property type="entry name" value="LuxR_C_like"/>
    <property type="match status" value="1"/>
</dbReference>
<dbReference type="InterPro" id="IPR000792">
    <property type="entry name" value="Tscrpt_reg_LuxR_C"/>
</dbReference>
<dbReference type="InterPro" id="IPR016032">
    <property type="entry name" value="Sig_transdc_resp-reg_C-effctor"/>
</dbReference>